<dbReference type="AlphaFoldDB" id="A0A3Q3IU61"/>
<dbReference type="SUPFAM" id="SSF47954">
    <property type="entry name" value="Cyclin-like"/>
    <property type="match status" value="2"/>
</dbReference>
<comment type="similarity">
    <text evidence="4">Belongs to the cyclin family.</text>
</comment>
<dbReference type="InterPro" id="IPR004367">
    <property type="entry name" value="Cyclin_C-dom"/>
</dbReference>
<dbReference type="InterPro" id="IPR006671">
    <property type="entry name" value="Cyclin_N"/>
</dbReference>
<dbReference type="SMART" id="SM01332">
    <property type="entry name" value="Cyclin_C"/>
    <property type="match status" value="1"/>
</dbReference>
<sequence length="319" mass="35277">MDRGVSVSLWCEEAEDDQSQDQGQTKAPAQGHNMGSSQVRAAWDPTVSGHRVIQRLLHVEERYMPSIFYITLIQRDPEQREELTKWALEVCCDCGCDEAVFPLSVSLMDRFLSASLSLPASPYCLAAGCILIASKLTECDSVTADTLCAAAEYSFQPSNLREMERVILATLRWDTAAVTPQDFLPHFLASVEQRGAGDTGESEGEWLSTLRRHSDTLSTMCVCDSRFLGAPPSLVAAASLNCALRGLSNRGPSQLALMTEALAELCQTDLAVLQCYSEMIEYALRQRLRSGHQQGPMEKDEEVENERPGTPTDMREIDF</sequence>
<dbReference type="InterPro" id="IPR036915">
    <property type="entry name" value="Cyclin-like_sf"/>
</dbReference>
<dbReference type="SMART" id="SM00385">
    <property type="entry name" value="CYCLIN"/>
    <property type="match status" value="1"/>
</dbReference>
<name>A0A3Q3IU61_MONAL</name>
<evidence type="ECO:0008006" key="10">
    <source>
        <dbReference type="Google" id="ProtNLM"/>
    </source>
</evidence>
<feature type="domain" description="Cyclin C-terminal" evidence="7">
    <location>
        <begin position="178"/>
        <end position="316"/>
    </location>
</feature>
<evidence type="ECO:0000313" key="8">
    <source>
        <dbReference type="Ensembl" id="ENSMALP00000008848.1"/>
    </source>
</evidence>
<organism evidence="8 9">
    <name type="scientific">Monopterus albus</name>
    <name type="common">Swamp eel</name>
    <dbReference type="NCBI Taxonomy" id="43700"/>
    <lineage>
        <taxon>Eukaryota</taxon>
        <taxon>Metazoa</taxon>
        <taxon>Chordata</taxon>
        <taxon>Craniata</taxon>
        <taxon>Vertebrata</taxon>
        <taxon>Euteleostomi</taxon>
        <taxon>Actinopterygii</taxon>
        <taxon>Neopterygii</taxon>
        <taxon>Teleostei</taxon>
        <taxon>Neoteleostei</taxon>
        <taxon>Acanthomorphata</taxon>
        <taxon>Anabantaria</taxon>
        <taxon>Synbranchiformes</taxon>
        <taxon>Synbranchidae</taxon>
        <taxon>Monopterus</taxon>
    </lineage>
</organism>
<keyword evidence="2 4" id="KW-0195">Cyclin</keyword>
<dbReference type="Gene3D" id="1.10.472.10">
    <property type="entry name" value="Cyclin-like"/>
    <property type="match status" value="2"/>
</dbReference>
<feature type="domain" description="Cyclin-like" evidence="6">
    <location>
        <begin position="85"/>
        <end position="169"/>
    </location>
</feature>
<evidence type="ECO:0000256" key="1">
    <source>
        <dbReference type="ARBA" id="ARBA00003222"/>
    </source>
</evidence>
<comment type="function">
    <text evidence="1">Essential for the control of the cell cycle at the G2/M (mitosis) transition.</text>
</comment>
<feature type="region of interest" description="Disordered" evidence="5">
    <location>
        <begin position="14"/>
        <end position="35"/>
    </location>
</feature>
<dbReference type="PANTHER" id="PTHR10177">
    <property type="entry name" value="CYCLINS"/>
    <property type="match status" value="1"/>
</dbReference>
<evidence type="ECO:0000259" key="7">
    <source>
        <dbReference type="SMART" id="SM01332"/>
    </source>
</evidence>
<evidence type="ECO:0000313" key="9">
    <source>
        <dbReference type="Proteomes" id="UP000261600"/>
    </source>
</evidence>
<dbReference type="InterPro" id="IPR013763">
    <property type="entry name" value="Cyclin-like_dom"/>
</dbReference>
<dbReference type="Ensembl" id="ENSMALT00000009033.1">
    <property type="protein sequence ID" value="ENSMALP00000008848.1"/>
    <property type="gene ID" value="ENSMALG00000006301.1"/>
</dbReference>
<dbReference type="InterPro" id="IPR039361">
    <property type="entry name" value="Cyclin"/>
</dbReference>
<evidence type="ECO:0000256" key="5">
    <source>
        <dbReference type="SAM" id="MobiDB-lite"/>
    </source>
</evidence>
<dbReference type="Pfam" id="PF02984">
    <property type="entry name" value="Cyclin_C"/>
    <property type="match status" value="1"/>
</dbReference>
<keyword evidence="9" id="KW-1185">Reference proteome</keyword>
<dbReference type="STRING" id="43700.ENSMALP00000008848"/>
<proteinExistence type="inferred from homology"/>
<evidence type="ECO:0000256" key="4">
    <source>
        <dbReference type="RuleBase" id="RU000383"/>
    </source>
</evidence>
<reference evidence="8" key="2">
    <citation type="submission" date="2025-09" db="UniProtKB">
        <authorList>
            <consortium name="Ensembl"/>
        </authorList>
    </citation>
    <scope>IDENTIFICATION</scope>
</reference>
<evidence type="ECO:0000256" key="3">
    <source>
        <dbReference type="ARBA" id="ARBA00025821"/>
    </source>
</evidence>
<dbReference type="Proteomes" id="UP000261600">
    <property type="component" value="Unplaced"/>
</dbReference>
<reference evidence="8" key="1">
    <citation type="submission" date="2025-08" db="UniProtKB">
        <authorList>
            <consortium name="Ensembl"/>
        </authorList>
    </citation>
    <scope>IDENTIFICATION</scope>
</reference>
<comment type="subunit">
    <text evidence="3">Interacts with the CDK1 protein kinase to form a serine/threonine kinase holoenzyme complex also known as maturation promoting factor (MPF). The cyclin subunit imparts substrate specificity to the complex.</text>
</comment>
<evidence type="ECO:0000259" key="6">
    <source>
        <dbReference type="SMART" id="SM00385"/>
    </source>
</evidence>
<evidence type="ECO:0000256" key="2">
    <source>
        <dbReference type="ARBA" id="ARBA00023127"/>
    </source>
</evidence>
<dbReference type="Pfam" id="PF00134">
    <property type="entry name" value="Cyclin_N"/>
    <property type="match status" value="1"/>
</dbReference>
<accession>A0A3Q3IU61</accession>
<dbReference type="FunFam" id="1.10.472.10:FF:000096">
    <property type="entry name" value="G1/S-specific cyclin-D3 isoform X2"/>
    <property type="match status" value="1"/>
</dbReference>
<feature type="compositionally biased region" description="Polar residues" evidence="5">
    <location>
        <begin position="20"/>
        <end position="35"/>
    </location>
</feature>
<feature type="region of interest" description="Disordered" evidence="5">
    <location>
        <begin position="291"/>
        <end position="319"/>
    </location>
</feature>
<protein>
    <recommendedName>
        <fullName evidence="10">Cyclin Dx</fullName>
    </recommendedName>
</protein>
<dbReference type="CDD" id="cd20516">
    <property type="entry name" value="CYCLIN_CCND_rpt2"/>
    <property type="match status" value="1"/>
</dbReference>